<dbReference type="AlphaFoldDB" id="A0A9N9CI23"/>
<dbReference type="EMBL" id="CAJVQA010004540">
    <property type="protein sequence ID" value="CAG8601110.1"/>
    <property type="molecule type" value="Genomic_DNA"/>
</dbReference>
<proteinExistence type="predicted"/>
<protein>
    <submittedName>
        <fullName evidence="1">23065_t:CDS:1</fullName>
    </submittedName>
</protein>
<name>A0A9N9CI23_9GLOM</name>
<keyword evidence="2" id="KW-1185">Reference proteome</keyword>
<gene>
    <name evidence="1" type="ORF">CPELLU_LOCUS6998</name>
</gene>
<evidence type="ECO:0000313" key="2">
    <source>
        <dbReference type="Proteomes" id="UP000789759"/>
    </source>
</evidence>
<accession>A0A9N9CI23</accession>
<evidence type="ECO:0000313" key="1">
    <source>
        <dbReference type="EMBL" id="CAG8601110.1"/>
    </source>
</evidence>
<sequence length="69" mass="7763">MCDKFILKKLIPDFVNSILISVTSSLVTSMTCLNNNAFAKSYMLFSNLSESSKNLFLHLSHIYKKNNSG</sequence>
<comment type="caution">
    <text evidence="1">The sequence shown here is derived from an EMBL/GenBank/DDBJ whole genome shotgun (WGS) entry which is preliminary data.</text>
</comment>
<dbReference type="Proteomes" id="UP000789759">
    <property type="component" value="Unassembled WGS sequence"/>
</dbReference>
<organism evidence="1 2">
    <name type="scientific">Cetraspora pellucida</name>
    <dbReference type="NCBI Taxonomy" id="1433469"/>
    <lineage>
        <taxon>Eukaryota</taxon>
        <taxon>Fungi</taxon>
        <taxon>Fungi incertae sedis</taxon>
        <taxon>Mucoromycota</taxon>
        <taxon>Glomeromycotina</taxon>
        <taxon>Glomeromycetes</taxon>
        <taxon>Diversisporales</taxon>
        <taxon>Gigasporaceae</taxon>
        <taxon>Cetraspora</taxon>
    </lineage>
</organism>
<reference evidence="1" key="1">
    <citation type="submission" date="2021-06" db="EMBL/GenBank/DDBJ databases">
        <authorList>
            <person name="Kallberg Y."/>
            <person name="Tangrot J."/>
            <person name="Rosling A."/>
        </authorList>
    </citation>
    <scope>NUCLEOTIDE SEQUENCE</scope>
    <source>
        <strain evidence="1">FL966</strain>
    </source>
</reference>